<dbReference type="AlphaFoldDB" id="A0A0K2TF49"/>
<sequence>MEDFSESTFECEVQLDSLSNVPHIEKSSGFKPGEEGAISLWTRIEPRYLCRTFGTWRTFERGHRPESTSSYSPGSWSSAMARWCT</sequence>
<accession>A0A0K2TF49</accession>
<reference evidence="2" key="1">
    <citation type="submission" date="2014-05" db="EMBL/GenBank/DDBJ databases">
        <authorList>
            <person name="Chronopoulou M."/>
        </authorList>
    </citation>
    <scope>NUCLEOTIDE SEQUENCE</scope>
    <source>
        <tissue evidence="2">Whole organism</tissue>
    </source>
</reference>
<dbReference type="EMBL" id="HACA01006720">
    <property type="protein sequence ID" value="CDW24081.1"/>
    <property type="molecule type" value="Transcribed_RNA"/>
</dbReference>
<evidence type="ECO:0000313" key="2">
    <source>
        <dbReference type="EMBL" id="CDW24081.1"/>
    </source>
</evidence>
<organism evidence="2">
    <name type="scientific">Lepeophtheirus salmonis</name>
    <name type="common">Salmon louse</name>
    <name type="synonym">Caligus salmonis</name>
    <dbReference type="NCBI Taxonomy" id="72036"/>
    <lineage>
        <taxon>Eukaryota</taxon>
        <taxon>Metazoa</taxon>
        <taxon>Ecdysozoa</taxon>
        <taxon>Arthropoda</taxon>
        <taxon>Crustacea</taxon>
        <taxon>Multicrustacea</taxon>
        <taxon>Hexanauplia</taxon>
        <taxon>Copepoda</taxon>
        <taxon>Siphonostomatoida</taxon>
        <taxon>Caligidae</taxon>
        <taxon>Lepeophtheirus</taxon>
    </lineage>
</organism>
<feature type="region of interest" description="Disordered" evidence="1">
    <location>
        <begin position="61"/>
        <end position="85"/>
    </location>
</feature>
<name>A0A0K2TF49_LEPSM</name>
<feature type="compositionally biased region" description="Low complexity" evidence="1">
    <location>
        <begin position="67"/>
        <end position="78"/>
    </location>
</feature>
<proteinExistence type="predicted"/>
<evidence type="ECO:0000256" key="1">
    <source>
        <dbReference type="SAM" id="MobiDB-lite"/>
    </source>
</evidence>
<protein>
    <submittedName>
        <fullName evidence="2">Uncharacterized protein</fullName>
    </submittedName>
</protein>